<dbReference type="Gene3D" id="3.40.50.300">
    <property type="entry name" value="P-loop containing nucleotide triphosphate hydrolases"/>
    <property type="match status" value="1"/>
</dbReference>
<dbReference type="PANTHER" id="PTHR30050:SF5">
    <property type="entry name" value="DNAA REGULATORY INACTIVATOR HDA"/>
    <property type="match status" value="1"/>
</dbReference>
<comment type="caution">
    <text evidence="3">The sequence shown here is derived from an EMBL/GenBank/DDBJ whole genome shotgun (WGS) entry which is preliminary data.</text>
</comment>
<dbReference type="Gene3D" id="1.10.8.60">
    <property type="match status" value="1"/>
</dbReference>
<dbReference type="NCBIfam" id="TIGR03420">
    <property type="entry name" value="DnaA_homol_Hda"/>
    <property type="match status" value="1"/>
</dbReference>
<dbReference type="InterPro" id="IPR013317">
    <property type="entry name" value="DnaA_dom"/>
</dbReference>
<dbReference type="EMBL" id="JAQQXT010000003">
    <property type="protein sequence ID" value="MDC8771314.1"/>
    <property type="molecule type" value="Genomic_DNA"/>
</dbReference>
<protein>
    <submittedName>
        <fullName evidence="3">DnaA regulatory inactivator Hda</fullName>
    </submittedName>
</protein>
<feature type="domain" description="Chromosomal replication initiator protein DnaA ATPAse" evidence="1">
    <location>
        <begin position="13"/>
        <end position="66"/>
    </location>
</feature>
<dbReference type="InterPro" id="IPR027417">
    <property type="entry name" value="P-loop_NTPase"/>
</dbReference>
<dbReference type="InterPro" id="IPR017788">
    <property type="entry name" value="Hda"/>
</dbReference>
<reference evidence="3 4" key="1">
    <citation type="submission" date="2022-10" db="EMBL/GenBank/DDBJ databases">
        <title>Paucibacter sp. hw1 Genome sequencing.</title>
        <authorList>
            <person name="Park S."/>
        </authorList>
    </citation>
    <scope>NUCLEOTIDE SEQUENCE [LARGE SCALE GENOMIC DNA]</scope>
    <source>
        <strain evidence="4">hw1</strain>
    </source>
</reference>
<proteinExistence type="predicted"/>
<dbReference type="Pfam" id="PF22688">
    <property type="entry name" value="Hda_lid"/>
    <property type="match status" value="1"/>
</dbReference>
<organism evidence="3 4">
    <name type="scientific">Roseateles albus</name>
    <dbReference type="NCBI Taxonomy" id="2987525"/>
    <lineage>
        <taxon>Bacteria</taxon>
        <taxon>Pseudomonadati</taxon>
        <taxon>Pseudomonadota</taxon>
        <taxon>Betaproteobacteria</taxon>
        <taxon>Burkholderiales</taxon>
        <taxon>Sphaerotilaceae</taxon>
        <taxon>Roseateles</taxon>
    </lineage>
</organism>
<sequence>MKQIPLAIGPAPTFTFENFLPGANSAALAHLQALRSAGPGAPPVFLWGGGGSGKTHVLRALAEDWQAAGAQVAWYDADTHLPWDLPSQPSLLLLDDCDRFDAGQQHAAFALFVEAATHGLAVVASGHAPPVDLELREDLRTRLGWGPTFALQPLSEAETRAALRIEADRRGILLGDEVIDYLLNRFARDLKNLMRLLDRLDQFALAAKRAVTVPLLRQMLADEGLVG</sequence>
<evidence type="ECO:0000259" key="1">
    <source>
        <dbReference type="Pfam" id="PF00308"/>
    </source>
</evidence>
<evidence type="ECO:0000313" key="3">
    <source>
        <dbReference type="EMBL" id="MDC8771314.1"/>
    </source>
</evidence>
<gene>
    <name evidence="3" type="primary">hda</name>
    <name evidence="3" type="ORF">PRZ03_07000</name>
</gene>
<dbReference type="RefSeq" id="WP_273599621.1">
    <property type="nucleotide sequence ID" value="NZ_JAQQXT010000003.1"/>
</dbReference>
<dbReference type="Proteomes" id="UP001221189">
    <property type="component" value="Unassembled WGS sequence"/>
</dbReference>
<keyword evidence="4" id="KW-1185">Reference proteome</keyword>
<name>A0ABT5KCX2_9BURK</name>
<dbReference type="Pfam" id="PF00308">
    <property type="entry name" value="Bac_DnaA"/>
    <property type="match status" value="1"/>
</dbReference>
<evidence type="ECO:0000313" key="4">
    <source>
        <dbReference type="Proteomes" id="UP001221189"/>
    </source>
</evidence>
<dbReference type="InterPro" id="IPR055199">
    <property type="entry name" value="Hda_lid"/>
</dbReference>
<dbReference type="SUPFAM" id="SSF52540">
    <property type="entry name" value="P-loop containing nucleoside triphosphate hydrolases"/>
    <property type="match status" value="1"/>
</dbReference>
<accession>A0ABT5KCX2</accession>
<dbReference type="PANTHER" id="PTHR30050">
    <property type="entry name" value="CHROMOSOMAL REPLICATION INITIATOR PROTEIN DNAA"/>
    <property type="match status" value="1"/>
</dbReference>
<feature type="domain" description="Hda lid" evidence="2">
    <location>
        <begin position="157"/>
        <end position="220"/>
    </location>
</feature>
<evidence type="ECO:0000259" key="2">
    <source>
        <dbReference type="Pfam" id="PF22688"/>
    </source>
</evidence>